<protein>
    <submittedName>
        <fullName evidence="2">Uncharacterized protein</fullName>
    </submittedName>
</protein>
<dbReference type="PANTHER" id="PTHR28002">
    <property type="entry name" value="MIOREX COMPLEX COMPONENT 11"/>
    <property type="match status" value="1"/>
</dbReference>
<evidence type="ECO:0000313" key="3">
    <source>
        <dbReference type="Proteomes" id="UP000800035"/>
    </source>
</evidence>
<dbReference type="EMBL" id="ML976979">
    <property type="protein sequence ID" value="KAF1962592.1"/>
    <property type="molecule type" value="Genomic_DNA"/>
</dbReference>
<feature type="region of interest" description="Disordered" evidence="1">
    <location>
        <begin position="1"/>
        <end position="24"/>
    </location>
</feature>
<evidence type="ECO:0000256" key="1">
    <source>
        <dbReference type="SAM" id="MobiDB-lite"/>
    </source>
</evidence>
<name>A0A6A5UFQ7_9PLEO</name>
<reference evidence="2" key="1">
    <citation type="journal article" date="2020" name="Stud. Mycol.">
        <title>101 Dothideomycetes genomes: a test case for predicting lifestyles and emergence of pathogens.</title>
        <authorList>
            <person name="Haridas S."/>
            <person name="Albert R."/>
            <person name="Binder M."/>
            <person name="Bloem J."/>
            <person name="Labutti K."/>
            <person name="Salamov A."/>
            <person name="Andreopoulos B."/>
            <person name="Baker S."/>
            <person name="Barry K."/>
            <person name="Bills G."/>
            <person name="Bluhm B."/>
            <person name="Cannon C."/>
            <person name="Castanera R."/>
            <person name="Culley D."/>
            <person name="Daum C."/>
            <person name="Ezra D."/>
            <person name="Gonzalez J."/>
            <person name="Henrissat B."/>
            <person name="Kuo A."/>
            <person name="Liang C."/>
            <person name="Lipzen A."/>
            <person name="Lutzoni F."/>
            <person name="Magnuson J."/>
            <person name="Mondo S."/>
            <person name="Nolan M."/>
            <person name="Ohm R."/>
            <person name="Pangilinan J."/>
            <person name="Park H.-J."/>
            <person name="Ramirez L."/>
            <person name="Alfaro M."/>
            <person name="Sun H."/>
            <person name="Tritt A."/>
            <person name="Yoshinaga Y."/>
            <person name="Zwiers L.-H."/>
            <person name="Turgeon B."/>
            <person name="Goodwin S."/>
            <person name="Spatafora J."/>
            <person name="Crous P."/>
            <person name="Grigoriev I."/>
        </authorList>
    </citation>
    <scope>NUCLEOTIDE SEQUENCE</scope>
    <source>
        <strain evidence="2">CBS 675.92</strain>
    </source>
</reference>
<dbReference type="GO" id="GO:0005739">
    <property type="term" value="C:mitochondrion"/>
    <property type="evidence" value="ECO:0007669"/>
    <property type="project" value="TreeGrafter"/>
</dbReference>
<dbReference type="Proteomes" id="UP000800035">
    <property type="component" value="Unassembled WGS sequence"/>
</dbReference>
<proteinExistence type="predicted"/>
<dbReference type="AlphaFoldDB" id="A0A6A5UFQ7"/>
<dbReference type="InterPro" id="IPR018811">
    <property type="entry name" value="MRX11"/>
</dbReference>
<keyword evidence="3" id="KW-1185">Reference proteome</keyword>
<sequence>MCGGDNYEERTVVSSGSRVRESASVKPRGGLLTGCFGNEEIVVVRQPRARRHYGSRQTYCPTQYYAQPPRIVYGANPHYHGRRLPHGVYHGGAGMGYGGGRYGRAAMPTSAAMHNHGLPRPRHSYIHVPQPGRRGILYHNGQIPNGAAPSGVYPGGVGMGTGMGMGMGMGMSYGAAGYYPGVGGSYGGFYGGYYGGAGIYPGAYGSQFHTRPLQYGPNVSYGTYSPRYYNYPSSYYSFPSYSYYSPYASYGVGCGTSYYTAGVAAPTYSYAYQTMAPAVAVPVIPTQTCAVGTTTTTTTTPVTTTYRSGGVQHPEQVLAMRHGAHNPRFIKPAGARPDDSFWCQERSGEWHLRSFYQIENECYPGEWLMNPDLGSLAFHRR</sequence>
<gene>
    <name evidence="2" type="ORF">CC80DRAFT_512726</name>
</gene>
<dbReference type="PANTHER" id="PTHR28002:SF1">
    <property type="entry name" value="MIOREX COMPLEX COMPONENT 11"/>
    <property type="match status" value="1"/>
</dbReference>
<evidence type="ECO:0000313" key="2">
    <source>
        <dbReference type="EMBL" id="KAF1962592.1"/>
    </source>
</evidence>
<dbReference type="OrthoDB" id="5194044at2759"/>
<organism evidence="2 3">
    <name type="scientific">Byssothecium circinans</name>
    <dbReference type="NCBI Taxonomy" id="147558"/>
    <lineage>
        <taxon>Eukaryota</taxon>
        <taxon>Fungi</taxon>
        <taxon>Dikarya</taxon>
        <taxon>Ascomycota</taxon>
        <taxon>Pezizomycotina</taxon>
        <taxon>Dothideomycetes</taxon>
        <taxon>Pleosporomycetidae</taxon>
        <taxon>Pleosporales</taxon>
        <taxon>Massarineae</taxon>
        <taxon>Massarinaceae</taxon>
        <taxon>Byssothecium</taxon>
    </lineage>
</organism>
<accession>A0A6A5UFQ7</accession>